<gene>
    <name evidence="2" type="ORF">PIB30_040345</name>
</gene>
<dbReference type="Gene3D" id="2.30.30.140">
    <property type="match status" value="1"/>
</dbReference>
<sequence length="126" mass="13996">MTPPPNRRVTFRRGSKVEVIGKEEGFFGSYYEATIVTCLGMGCYVVQYENLLDDNGLKPLLEVVKLKDLRPIPPNNDANLDGFEVNQRVDVYHNEGLTWNGSTGPGHIKTAQLNNEGGVGFLKINK</sequence>
<evidence type="ECO:0000313" key="3">
    <source>
        <dbReference type="Proteomes" id="UP001341840"/>
    </source>
</evidence>
<dbReference type="InterPro" id="IPR014002">
    <property type="entry name" value="Agenet_dom_plant"/>
</dbReference>
<dbReference type="PANTHER" id="PTHR31917">
    <property type="entry name" value="AGENET DOMAIN-CONTAINING PROTEIN-RELATED"/>
    <property type="match status" value="1"/>
</dbReference>
<dbReference type="EMBL" id="JASCZI010121046">
    <property type="protein sequence ID" value="MED6159229.1"/>
    <property type="molecule type" value="Genomic_DNA"/>
</dbReference>
<dbReference type="SMART" id="SM00743">
    <property type="entry name" value="Agenet"/>
    <property type="match status" value="1"/>
</dbReference>
<dbReference type="Pfam" id="PF05641">
    <property type="entry name" value="Agenet"/>
    <property type="match status" value="1"/>
</dbReference>
<dbReference type="CDD" id="cd20405">
    <property type="entry name" value="Tudor_Agenet_AtDUF_rpt1_3"/>
    <property type="match status" value="1"/>
</dbReference>
<evidence type="ECO:0000313" key="2">
    <source>
        <dbReference type="EMBL" id="MED6159229.1"/>
    </source>
</evidence>
<keyword evidence="3" id="KW-1185">Reference proteome</keyword>
<reference evidence="2 3" key="1">
    <citation type="journal article" date="2023" name="Plants (Basel)">
        <title>Bridging the Gap: Combining Genomics and Transcriptomics Approaches to Understand Stylosanthes scabra, an Orphan Legume from the Brazilian Caatinga.</title>
        <authorList>
            <person name="Ferreira-Neto J.R.C."/>
            <person name="da Silva M.D."/>
            <person name="Binneck E."/>
            <person name="de Melo N.F."/>
            <person name="da Silva R.H."/>
            <person name="de Melo A.L.T.M."/>
            <person name="Pandolfi V."/>
            <person name="Bustamante F.O."/>
            <person name="Brasileiro-Vidal A.C."/>
            <person name="Benko-Iseppon A.M."/>
        </authorList>
    </citation>
    <scope>NUCLEOTIDE SEQUENCE [LARGE SCALE GENOMIC DNA]</scope>
    <source>
        <tissue evidence="2">Leaves</tissue>
    </source>
</reference>
<comment type="caution">
    <text evidence="2">The sequence shown here is derived from an EMBL/GenBank/DDBJ whole genome shotgun (WGS) entry which is preliminary data.</text>
</comment>
<dbReference type="Proteomes" id="UP001341840">
    <property type="component" value="Unassembled WGS sequence"/>
</dbReference>
<protein>
    <recommendedName>
        <fullName evidence="1">Agenet domain-containing protein</fullName>
    </recommendedName>
</protein>
<accession>A0ABU6UDV1</accession>
<feature type="domain" description="Agenet" evidence="1">
    <location>
        <begin position="9"/>
        <end position="77"/>
    </location>
</feature>
<dbReference type="InterPro" id="IPR008395">
    <property type="entry name" value="Agenet-like_dom"/>
</dbReference>
<proteinExistence type="predicted"/>
<evidence type="ECO:0000259" key="1">
    <source>
        <dbReference type="SMART" id="SM00743"/>
    </source>
</evidence>
<name>A0ABU6UDV1_9FABA</name>
<dbReference type="PANTHER" id="PTHR31917:SF148">
    <property type="entry name" value="DUF724 DOMAIN-CONTAINING PROTEIN 2"/>
    <property type="match status" value="1"/>
</dbReference>
<organism evidence="2 3">
    <name type="scientific">Stylosanthes scabra</name>
    <dbReference type="NCBI Taxonomy" id="79078"/>
    <lineage>
        <taxon>Eukaryota</taxon>
        <taxon>Viridiplantae</taxon>
        <taxon>Streptophyta</taxon>
        <taxon>Embryophyta</taxon>
        <taxon>Tracheophyta</taxon>
        <taxon>Spermatophyta</taxon>
        <taxon>Magnoliopsida</taxon>
        <taxon>eudicotyledons</taxon>
        <taxon>Gunneridae</taxon>
        <taxon>Pentapetalae</taxon>
        <taxon>rosids</taxon>
        <taxon>fabids</taxon>
        <taxon>Fabales</taxon>
        <taxon>Fabaceae</taxon>
        <taxon>Papilionoideae</taxon>
        <taxon>50 kb inversion clade</taxon>
        <taxon>dalbergioids sensu lato</taxon>
        <taxon>Dalbergieae</taxon>
        <taxon>Pterocarpus clade</taxon>
        <taxon>Stylosanthes</taxon>
    </lineage>
</organism>